<evidence type="ECO:0000256" key="11">
    <source>
        <dbReference type="ARBA" id="ARBA00023102"/>
    </source>
</evidence>
<dbReference type="Gene3D" id="3.40.640.10">
    <property type="entry name" value="Type I PLP-dependent aspartate aminotransferase-like (Major domain)"/>
    <property type="match status" value="1"/>
</dbReference>
<evidence type="ECO:0000259" key="15">
    <source>
        <dbReference type="Pfam" id="PF00155"/>
    </source>
</evidence>
<dbReference type="InterPro" id="IPR015421">
    <property type="entry name" value="PyrdxlP-dep_Trfase_major"/>
</dbReference>
<proteinExistence type="inferred from homology"/>
<evidence type="ECO:0000256" key="8">
    <source>
        <dbReference type="ARBA" id="ARBA00022605"/>
    </source>
</evidence>
<dbReference type="InterPro" id="IPR015422">
    <property type="entry name" value="PyrdxlP-dep_Trfase_small"/>
</dbReference>
<dbReference type="HAMAP" id="MF_01023">
    <property type="entry name" value="HisC_aminotrans_2"/>
    <property type="match status" value="1"/>
</dbReference>
<evidence type="ECO:0000256" key="9">
    <source>
        <dbReference type="ARBA" id="ARBA00022679"/>
    </source>
</evidence>
<keyword evidence="7 14" id="KW-0032">Aminotransferase</keyword>
<dbReference type="Proteomes" id="UP000271533">
    <property type="component" value="Chromosome"/>
</dbReference>
<organism evidence="16 17">
    <name type="scientific">Buchnera aphidicola subsp. Rhopalosiphum maidis</name>
    <dbReference type="NCBI Taxonomy" id="118109"/>
    <lineage>
        <taxon>Bacteria</taxon>
        <taxon>Pseudomonadati</taxon>
        <taxon>Pseudomonadota</taxon>
        <taxon>Gammaproteobacteria</taxon>
        <taxon>Enterobacterales</taxon>
        <taxon>Erwiniaceae</taxon>
        <taxon>Buchnera</taxon>
    </lineage>
</organism>
<evidence type="ECO:0000256" key="2">
    <source>
        <dbReference type="ARBA" id="ARBA00005011"/>
    </source>
</evidence>
<dbReference type="GO" id="GO:0004400">
    <property type="term" value="F:histidinol-phosphate transaminase activity"/>
    <property type="evidence" value="ECO:0007669"/>
    <property type="project" value="UniProtKB-UniRule"/>
</dbReference>
<dbReference type="NCBIfam" id="TIGR01141">
    <property type="entry name" value="hisC"/>
    <property type="match status" value="1"/>
</dbReference>
<dbReference type="UniPathway" id="UPA00031">
    <property type="reaction ID" value="UER00012"/>
</dbReference>
<dbReference type="InterPro" id="IPR015424">
    <property type="entry name" value="PyrdxlP-dep_Trfase"/>
</dbReference>
<evidence type="ECO:0000256" key="1">
    <source>
        <dbReference type="ARBA" id="ARBA00001933"/>
    </source>
</evidence>
<dbReference type="Pfam" id="PF00155">
    <property type="entry name" value="Aminotran_1_2"/>
    <property type="match status" value="1"/>
</dbReference>
<feature type="domain" description="Aminotransferase class I/classII large" evidence="15">
    <location>
        <begin position="50"/>
        <end position="349"/>
    </location>
</feature>
<comment type="catalytic activity">
    <reaction evidence="13 14">
        <text>L-histidinol phosphate + 2-oxoglutarate = 3-(imidazol-4-yl)-2-oxopropyl phosphate + L-glutamate</text>
        <dbReference type="Rhea" id="RHEA:23744"/>
        <dbReference type="ChEBI" id="CHEBI:16810"/>
        <dbReference type="ChEBI" id="CHEBI:29985"/>
        <dbReference type="ChEBI" id="CHEBI:57766"/>
        <dbReference type="ChEBI" id="CHEBI:57980"/>
        <dbReference type="EC" id="2.6.1.9"/>
    </reaction>
</comment>
<accession>A0A3G2I4Y4</accession>
<dbReference type="InterPro" id="IPR005861">
    <property type="entry name" value="HisP_aminotrans"/>
</dbReference>
<evidence type="ECO:0000256" key="6">
    <source>
        <dbReference type="ARBA" id="ARBA00018048"/>
    </source>
</evidence>
<evidence type="ECO:0000313" key="17">
    <source>
        <dbReference type="Proteomes" id="UP000271533"/>
    </source>
</evidence>
<dbReference type="PANTHER" id="PTHR42885">
    <property type="entry name" value="HISTIDINOL-PHOSPHATE AMINOTRANSFERASE-RELATED"/>
    <property type="match status" value="1"/>
</dbReference>
<feature type="modified residue" description="N6-(pyridoxal phosphate)lysine" evidence="14">
    <location>
        <position position="214"/>
    </location>
</feature>
<sequence>MTADITKLVRKNIQKLHPYQSARRIGGQGDTWLNANESPISVPFKARIEYFNRYPECQPNHLISSYADYAGVLDSQILVTRGADEGIELLIKAFCEPGEDAIIYCPPTYDMYAINAKIANIEIKEIPTLKNTWQIDLLNINSNLDRVKLIYICNPNNPTGNIISKKDLKDLLKITLGRSFVVIDEAYIEFSPKNSMVNYLKKFPNLILLRTLSKAFALAGIRCGFTLAQEEVINVLNKVISPYPISTLVTDIAMQSLEKKALENMKNRVLQLNMNRVWLVNELKKNSYVKKIFDSHANYILVEFYMFEKIFQNLWEKGIILRNQNHKNNLKNCLRISIGSNLECVHLVKELKNLSKI</sequence>
<evidence type="ECO:0000313" key="16">
    <source>
        <dbReference type="EMBL" id="AYN24407.1"/>
    </source>
</evidence>
<dbReference type="PANTHER" id="PTHR42885:SF2">
    <property type="entry name" value="HISTIDINOL-PHOSPHATE AMINOTRANSFERASE"/>
    <property type="match status" value="1"/>
</dbReference>
<evidence type="ECO:0000256" key="7">
    <source>
        <dbReference type="ARBA" id="ARBA00022576"/>
    </source>
</evidence>
<evidence type="ECO:0000256" key="4">
    <source>
        <dbReference type="ARBA" id="ARBA00011738"/>
    </source>
</evidence>
<gene>
    <name evidence="14" type="primary">hisC</name>
    <name evidence="16" type="ORF">D8S97_00150</name>
</gene>
<evidence type="ECO:0000256" key="5">
    <source>
        <dbReference type="ARBA" id="ARBA00012748"/>
    </source>
</evidence>
<dbReference type="Gene3D" id="3.90.1150.10">
    <property type="entry name" value="Aspartate Aminotransferase, domain 1"/>
    <property type="match status" value="1"/>
</dbReference>
<dbReference type="EC" id="2.6.1.9" evidence="5 14"/>
<comment type="similarity">
    <text evidence="3 14">Belongs to the class-II pyridoxal-phosphate-dependent aminotransferase family. Histidinol-phosphate aminotransferase subfamily.</text>
</comment>
<protein>
    <recommendedName>
        <fullName evidence="6 14">Histidinol-phosphate aminotransferase</fullName>
        <ecNumber evidence="5 14">2.6.1.9</ecNumber>
    </recommendedName>
    <alternativeName>
        <fullName evidence="12 14">Imidazole acetol-phosphate transaminase</fullName>
    </alternativeName>
</protein>
<dbReference type="PROSITE" id="PS00599">
    <property type="entry name" value="AA_TRANSFER_CLASS_2"/>
    <property type="match status" value="1"/>
</dbReference>
<dbReference type="InterPro" id="IPR001917">
    <property type="entry name" value="Aminotrans_II_pyridoxalP_BS"/>
</dbReference>
<evidence type="ECO:0000256" key="13">
    <source>
        <dbReference type="ARBA" id="ARBA00047481"/>
    </source>
</evidence>
<comment type="subunit">
    <text evidence="4 14">Homodimer.</text>
</comment>
<dbReference type="GO" id="GO:0030170">
    <property type="term" value="F:pyridoxal phosphate binding"/>
    <property type="evidence" value="ECO:0007669"/>
    <property type="project" value="InterPro"/>
</dbReference>
<comment type="cofactor">
    <cofactor evidence="1 14">
        <name>pyridoxal 5'-phosphate</name>
        <dbReference type="ChEBI" id="CHEBI:597326"/>
    </cofactor>
</comment>
<dbReference type="RefSeq" id="WP_158360914.1">
    <property type="nucleotide sequence ID" value="NZ_CP032759.1"/>
</dbReference>
<dbReference type="OrthoDB" id="9813612at2"/>
<keyword evidence="8 14" id="KW-0028">Amino-acid biosynthesis</keyword>
<reference evidence="16 17" key="1">
    <citation type="submission" date="2018-10" db="EMBL/GenBank/DDBJ databases">
        <title>Genome sequence of the corn leaf aphid (Rhopalosiphum maidis Fitch).</title>
        <authorList>
            <person name="Chen W."/>
            <person name="Shakir S."/>
            <person name="Bigham M."/>
            <person name="Fei Z."/>
            <person name="Jander G."/>
        </authorList>
    </citation>
    <scope>NUCLEOTIDE SEQUENCE [LARGE SCALE GENOMIC DNA]</scope>
    <source>
        <strain evidence="16 17">BTI</strain>
    </source>
</reference>
<comment type="pathway">
    <text evidence="2 14">Amino-acid biosynthesis; L-histidine biosynthesis; L-histidine from 5-phospho-alpha-D-ribose 1-diphosphate: step 7/9.</text>
</comment>
<evidence type="ECO:0000256" key="3">
    <source>
        <dbReference type="ARBA" id="ARBA00007970"/>
    </source>
</evidence>
<keyword evidence="11 14" id="KW-0368">Histidine biosynthesis</keyword>
<dbReference type="InterPro" id="IPR004839">
    <property type="entry name" value="Aminotransferase_I/II_large"/>
</dbReference>
<dbReference type="AlphaFoldDB" id="A0A3G2I4Y4"/>
<evidence type="ECO:0000256" key="10">
    <source>
        <dbReference type="ARBA" id="ARBA00022898"/>
    </source>
</evidence>
<evidence type="ECO:0000256" key="12">
    <source>
        <dbReference type="ARBA" id="ARBA00030262"/>
    </source>
</evidence>
<name>A0A3G2I4Y4_BUCRM</name>
<dbReference type="GO" id="GO:0000105">
    <property type="term" value="P:L-histidine biosynthetic process"/>
    <property type="evidence" value="ECO:0007669"/>
    <property type="project" value="UniProtKB-UniRule"/>
</dbReference>
<dbReference type="EMBL" id="CP032759">
    <property type="protein sequence ID" value="AYN24407.1"/>
    <property type="molecule type" value="Genomic_DNA"/>
</dbReference>
<keyword evidence="9 14" id="KW-0808">Transferase</keyword>
<dbReference type="CDD" id="cd00609">
    <property type="entry name" value="AAT_like"/>
    <property type="match status" value="1"/>
</dbReference>
<evidence type="ECO:0000256" key="14">
    <source>
        <dbReference type="HAMAP-Rule" id="MF_01023"/>
    </source>
</evidence>
<dbReference type="SUPFAM" id="SSF53383">
    <property type="entry name" value="PLP-dependent transferases"/>
    <property type="match status" value="1"/>
</dbReference>
<keyword evidence="10 14" id="KW-0663">Pyridoxal phosphate</keyword>